<sequence>MSIILFLRVLWKRLSLSLYSGSLRIDGLWDRKRLRSEATENLRDWKNALLLHPRRDALRNGVVVAKVEHLKDDSDKSWQHEFLRIQVLHEKSKEKLTLIVDRDVWPKDTRSPPERNEAIEHPETDNNTTRPSKHRNNRNVKAPEPKDEIPNDLDLVSHKRDVPEEKGLSLIVTRISGVVHCSEPFFSGHRVLDRVHRGVEDLEKRLISKAILELQTLTFPECSRPSIIDVAFLLSAVSEFAPQYHIGEYQAYWFAHATLDSLHATFRGKLRPGTNIHAMGKWDDASFKYVNPAASVGAEYIRQVREYEEAFKVIQSAGRRFESYQAVMEDQRTASRTDSLEDRQEQVEHSDERREVVHDIETEHTVREPRPFLDLKFPSSGVTSLRGNI</sequence>
<feature type="chain" id="PRO_5043956715" evidence="2">
    <location>
        <begin position="18"/>
        <end position="389"/>
    </location>
</feature>
<evidence type="ECO:0000256" key="1">
    <source>
        <dbReference type="SAM" id="MobiDB-lite"/>
    </source>
</evidence>
<gene>
    <name evidence="3" type="ORF">R3P38DRAFT_2819977</name>
</gene>
<feature type="region of interest" description="Disordered" evidence="1">
    <location>
        <begin position="332"/>
        <end position="355"/>
    </location>
</feature>
<dbReference type="AlphaFoldDB" id="A0AAW0EDJ2"/>
<dbReference type="Proteomes" id="UP001362999">
    <property type="component" value="Unassembled WGS sequence"/>
</dbReference>
<accession>A0AAW0EDJ2</accession>
<keyword evidence="4" id="KW-1185">Reference proteome</keyword>
<feature type="compositionally biased region" description="Basic and acidic residues" evidence="1">
    <location>
        <begin position="107"/>
        <end position="124"/>
    </location>
</feature>
<evidence type="ECO:0000313" key="4">
    <source>
        <dbReference type="Proteomes" id="UP001362999"/>
    </source>
</evidence>
<organism evidence="3 4">
    <name type="scientific">Favolaschia claudopus</name>
    <dbReference type="NCBI Taxonomy" id="2862362"/>
    <lineage>
        <taxon>Eukaryota</taxon>
        <taxon>Fungi</taxon>
        <taxon>Dikarya</taxon>
        <taxon>Basidiomycota</taxon>
        <taxon>Agaricomycotina</taxon>
        <taxon>Agaricomycetes</taxon>
        <taxon>Agaricomycetidae</taxon>
        <taxon>Agaricales</taxon>
        <taxon>Marasmiineae</taxon>
        <taxon>Mycenaceae</taxon>
        <taxon>Favolaschia</taxon>
    </lineage>
</organism>
<feature type="compositionally biased region" description="Basic and acidic residues" evidence="1">
    <location>
        <begin position="141"/>
        <end position="156"/>
    </location>
</feature>
<keyword evidence="2" id="KW-0732">Signal</keyword>
<feature type="region of interest" description="Disordered" evidence="1">
    <location>
        <begin position="107"/>
        <end position="156"/>
    </location>
</feature>
<reference evidence="3 4" key="1">
    <citation type="journal article" date="2024" name="J Genomics">
        <title>Draft genome sequencing and assembly of Favolaschia claudopus CIRM-BRFM 2984 isolated from oak limbs.</title>
        <authorList>
            <person name="Navarro D."/>
            <person name="Drula E."/>
            <person name="Chaduli D."/>
            <person name="Cazenave R."/>
            <person name="Ahrendt S."/>
            <person name="Wang J."/>
            <person name="Lipzen A."/>
            <person name="Daum C."/>
            <person name="Barry K."/>
            <person name="Grigoriev I.V."/>
            <person name="Favel A."/>
            <person name="Rosso M.N."/>
            <person name="Martin F."/>
        </authorList>
    </citation>
    <scope>NUCLEOTIDE SEQUENCE [LARGE SCALE GENOMIC DNA]</scope>
    <source>
        <strain evidence="3 4">CIRM-BRFM 2984</strain>
    </source>
</reference>
<protein>
    <submittedName>
        <fullName evidence="3">Uncharacterized protein</fullName>
    </submittedName>
</protein>
<dbReference type="EMBL" id="JAWWNJ010000001">
    <property type="protein sequence ID" value="KAK7063724.1"/>
    <property type="molecule type" value="Genomic_DNA"/>
</dbReference>
<comment type="caution">
    <text evidence="3">The sequence shown here is derived from an EMBL/GenBank/DDBJ whole genome shotgun (WGS) entry which is preliminary data.</text>
</comment>
<evidence type="ECO:0000256" key="2">
    <source>
        <dbReference type="SAM" id="SignalP"/>
    </source>
</evidence>
<evidence type="ECO:0000313" key="3">
    <source>
        <dbReference type="EMBL" id="KAK7063724.1"/>
    </source>
</evidence>
<proteinExistence type="predicted"/>
<feature type="signal peptide" evidence="2">
    <location>
        <begin position="1"/>
        <end position="17"/>
    </location>
</feature>
<name>A0AAW0EDJ2_9AGAR</name>